<evidence type="ECO:0000256" key="2">
    <source>
        <dbReference type="SAM" id="MobiDB-lite"/>
    </source>
</evidence>
<gene>
    <name evidence="3" type="ORF">AVDCRST_MAG02-32</name>
</gene>
<accession>A0A6J4QM86</accession>
<dbReference type="Gene3D" id="3.20.20.70">
    <property type="entry name" value="Aldolase class I"/>
    <property type="match status" value="1"/>
</dbReference>
<dbReference type="PANTHER" id="PTHR12128">
    <property type="entry name" value="DIHYDRODIPICOLINATE SYNTHASE"/>
    <property type="match status" value="1"/>
</dbReference>
<sequence>MAGGLERRPLCPPVVDAGRGRAGVALAPASCEHATRMGSSGGTRTKATSGRMGGRGDAVRFYDPVIEASEHPIIAYHIPKYAVPVPADLVEALPFWGVKDSGGEPDYAEAVLKADKGVLVGTEDDVRGRVVAGAQGAISALANFVPEEVVALYESACSGDQARGKALAGVLSEARIRTKEHSSPAVLKRLAQERLGVPMGTVRPPFVPLPKGYDPRGVLRLMDVAI</sequence>
<name>A0A6J4QM86_9ACTN</name>
<dbReference type="SMART" id="SM01130">
    <property type="entry name" value="DHDPS"/>
    <property type="match status" value="1"/>
</dbReference>
<proteinExistence type="predicted"/>
<dbReference type="InterPro" id="IPR002220">
    <property type="entry name" value="DapA-like"/>
</dbReference>
<evidence type="ECO:0000313" key="3">
    <source>
        <dbReference type="EMBL" id="CAA9443930.1"/>
    </source>
</evidence>
<organism evidence="3">
    <name type="scientific">uncultured Rubrobacteraceae bacterium</name>
    <dbReference type="NCBI Taxonomy" id="349277"/>
    <lineage>
        <taxon>Bacteria</taxon>
        <taxon>Bacillati</taxon>
        <taxon>Actinomycetota</taxon>
        <taxon>Rubrobacteria</taxon>
        <taxon>Rubrobacterales</taxon>
        <taxon>Rubrobacteraceae</taxon>
        <taxon>environmental samples</taxon>
    </lineage>
</organism>
<keyword evidence="1" id="KW-0456">Lyase</keyword>
<dbReference type="PANTHER" id="PTHR12128:SF67">
    <property type="entry name" value="BLR3884 PROTEIN"/>
    <property type="match status" value="1"/>
</dbReference>
<dbReference type="EMBL" id="CADCVH010000004">
    <property type="protein sequence ID" value="CAA9443930.1"/>
    <property type="molecule type" value="Genomic_DNA"/>
</dbReference>
<evidence type="ECO:0000256" key="1">
    <source>
        <dbReference type="ARBA" id="ARBA00023239"/>
    </source>
</evidence>
<dbReference type="InterPro" id="IPR013785">
    <property type="entry name" value="Aldolase_TIM"/>
</dbReference>
<feature type="region of interest" description="Disordered" evidence="2">
    <location>
        <begin position="34"/>
        <end position="53"/>
    </location>
</feature>
<protein>
    <submittedName>
        <fullName evidence="3">Uncharacterized protein</fullName>
    </submittedName>
</protein>
<dbReference type="GO" id="GO:0008840">
    <property type="term" value="F:4-hydroxy-tetrahydrodipicolinate synthase activity"/>
    <property type="evidence" value="ECO:0007669"/>
    <property type="project" value="TreeGrafter"/>
</dbReference>
<dbReference type="SUPFAM" id="SSF51569">
    <property type="entry name" value="Aldolase"/>
    <property type="match status" value="1"/>
</dbReference>
<dbReference type="CDD" id="cd00408">
    <property type="entry name" value="DHDPS-like"/>
    <property type="match status" value="1"/>
</dbReference>
<dbReference type="AlphaFoldDB" id="A0A6J4QM86"/>
<dbReference type="Pfam" id="PF00701">
    <property type="entry name" value="DHDPS"/>
    <property type="match status" value="1"/>
</dbReference>
<reference evidence="3" key="1">
    <citation type="submission" date="2020-02" db="EMBL/GenBank/DDBJ databases">
        <authorList>
            <person name="Meier V. D."/>
        </authorList>
    </citation>
    <scope>NUCLEOTIDE SEQUENCE</scope>
    <source>
        <strain evidence="3">AVDCRST_MAG02</strain>
    </source>
</reference>